<evidence type="ECO:0000313" key="1">
    <source>
        <dbReference type="EMBL" id="GER26085.1"/>
    </source>
</evidence>
<feature type="non-terminal residue" evidence="1">
    <location>
        <position position="1"/>
    </location>
</feature>
<dbReference type="OrthoDB" id="1305604at2759"/>
<organism evidence="1 2">
    <name type="scientific">Striga asiatica</name>
    <name type="common">Asiatic witchweed</name>
    <name type="synonym">Buchnera asiatica</name>
    <dbReference type="NCBI Taxonomy" id="4170"/>
    <lineage>
        <taxon>Eukaryota</taxon>
        <taxon>Viridiplantae</taxon>
        <taxon>Streptophyta</taxon>
        <taxon>Embryophyta</taxon>
        <taxon>Tracheophyta</taxon>
        <taxon>Spermatophyta</taxon>
        <taxon>Magnoliopsida</taxon>
        <taxon>eudicotyledons</taxon>
        <taxon>Gunneridae</taxon>
        <taxon>Pentapetalae</taxon>
        <taxon>asterids</taxon>
        <taxon>lamiids</taxon>
        <taxon>Lamiales</taxon>
        <taxon>Orobanchaceae</taxon>
        <taxon>Buchnereae</taxon>
        <taxon>Striga</taxon>
    </lineage>
</organism>
<sequence length="295" mass="33359">RTNTNLLNWFPFPSRITFPGTVVLPVVPKCTTPNRENDVYNGNSLPVGLDVIEKTSLARVAAIAEHSRLIAPPSTVWVARSWCLWPCPVCWAHVREVAIIRGLTASRLMLSVKIVHRGRTSLKQPLTNVTVNQIASNPAPVVVDPVLQPIRVVPEPVLPIPPAGEDLAGDTVGDHEGMFLPELELKMVPYFLLGFVSLWPVNMSNDLLIVQYNREWINEVSYEGYEVCGVFHKESEILDDLEEVVQKMIKRDSSNARMVIKYQIREGYKPMTIRNETSLLFYKELKKKETDYAKL</sequence>
<keyword evidence="2" id="KW-1185">Reference proteome</keyword>
<accession>A0A5A7NZW0</accession>
<gene>
    <name evidence="1" type="ORF">STAS_01708</name>
</gene>
<evidence type="ECO:0000313" key="2">
    <source>
        <dbReference type="Proteomes" id="UP000325081"/>
    </source>
</evidence>
<dbReference type="EMBL" id="BKCP01000669">
    <property type="protein sequence ID" value="GER26085.1"/>
    <property type="molecule type" value="Genomic_DNA"/>
</dbReference>
<dbReference type="Proteomes" id="UP000325081">
    <property type="component" value="Unassembled WGS sequence"/>
</dbReference>
<comment type="caution">
    <text evidence="1">The sequence shown here is derived from an EMBL/GenBank/DDBJ whole genome shotgun (WGS) entry which is preliminary data.</text>
</comment>
<dbReference type="AlphaFoldDB" id="A0A5A7NZW0"/>
<name>A0A5A7NZW0_STRAF</name>
<reference evidence="2" key="1">
    <citation type="journal article" date="2019" name="Curr. Biol.">
        <title>Genome Sequence of Striga asiatica Provides Insight into the Evolution of Plant Parasitism.</title>
        <authorList>
            <person name="Yoshida S."/>
            <person name="Kim S."/>
            <person name="Wafula E.K."/>
            <person name="Tanskanen J."/>
            <person name="Kim Y.M."/>
            <person name="Honaas L."/>
            <person name="Yang Z."/>
            <person name="Spallek T."/>
            <person name="Conn C.E."/>
            <person name="Ichihashi Y."/>
            <person name="Cheong K."/>
            <person name="Cui S."/>
            <person name="Der J.P."/>
            <person name="Gundlach H."/>
            <person name="Jiao Y."/>
            <person name="Hori C."/>
            <person name="Ishida J.K."/>
            <person name="Kasahara H."/>
            <person name="Kiba T."/>
            <person name="Kim M.S."/>
            <person name="Koo N."/>
            <person name="Laohavisit A."/>
            <person name="Lee Y.H."/>
            <person name="Lumba S."/>
            <person name="McCourt P."/>
            <person name="Mortimer J.C."/>
            <person name="Mutuku J.M."/>
            <person name="Nomura T."/>
            <person name="Sasaki-Sekimoto Y."/>
            <person name="Seto Y."/>
            <person name="Wang Y."/>
            <person name="Wakatake T."/>
            <person name="Sakakibara H."/>
            <person name="Demura T."/>
            <person name="Yamaguchi S."/>
            <person name="Yoneyama K."/>
            <person name="Manabe R.I."/>
            <person name="Nelson D.C."/>
            <person name="Schulman A.H."/>
            <person name="Timko M.P."/>
            <person name="dePamphilis C.W."/>
            <person name="Choi D."/>
            <person name="Shirasu K."/>
        </authorList>
    </citation>
    <scope>NUCLEOTIDE SEQUENCE [LARGE SCALE GENOMIC DNA]</scope>
    <source>
        <strain evidence="2">cv. UVA1</strain>
    </source>
</reference>
<protein>
    <submittedName>
        <fullName evidence="1">Binding-protein-dependent transport systems innermembrane component</fullName>
    </submittedName>
</protein>
<proteinExistence type="predicted"/>